<comment type="caution">
    <text evidence="8">The sequence shown here is derived from an EMBL/GenBank/DDBJ whole genome shotgun (WGS) entry which is preliminary data.</text>
</comment>
<dbReference type="Pfam" id="PF18911">
    <property type="entry name" value="PKD_4"/>
    <property type="match status" value="14"/>
</dbReference>
<dbReference type="InterPro" id="IPR026341">
    <property type="entry name" value="T9SS_type_B"/>
</dbReference>
<dbReference type="PROSITE" id="PS50093">
    <property type="entry name" value="PKD"/>
    <property type="match status" value="15"/>
</dbReference>
<feature type="domain" description="PKD" evidence="7">
    <location>
        <begin position="26"/>
        <end position="92"/>
    </location>
</feature>
<evidence type="ECO:0000256" key="1">
    <source>
        <dbReference type="ARBA" id="ARBA00004141"/>
    </source>
</evidence>
<dbReference type="Pfam" id="PF13585">
    <property type="entry name" value="CHU_C"/>
    <property type="match status" value="1"/>
</dbReference>
<keyword evidence="6" id="KW-0732">Signal</keyword>
<dbReference type="SMART" id="SM00089">
    <property type="entry name" value="PKD"/>
    <property type="match status" value="15"/>
</dbReference>
<evidence type="ECO:0000256" key="6">
    <source>
        <dbReference type="SAM" id="SignalP"/>
    </source>
</evidence>
<organism evidence="8 9">
    <name type="scientific">Niastella caeni</name>
    <dbReference type="NCBI Taxonomy" id="2569763"/>
    <lineage>
        <taxon>Bacteria</taxon>
        <taxon>Pseudomonadati</taxon>
        <taxon>Bacteroidota</taxon>
        <taxon>Chitinophagia</taxon>
        <taxon>Chitinophagales</taxon>
        <taxon>Chitinophagaceae</taxon>
        <taxon>Niastella</taxon>
    </lineage>
</organism>
<dbReference type="InterPro" id="IPR035986">
    <property type="entry name" value="PKD_dom_sf"/>
</dbReference>
<feature type="domain" description="PKD" evidence="7">
    <location>
        <begin position="196"/>
        <end position="263"/>
    </location>
</feature>
<feature type="domain" description="PKD" evidence="7">
    <location>
        <begin position="966"/>
        <end position="1015"/>
    </location>
</feature>
<dbReference type="Proteomes" id="UP000306918">
    <property type="component" value="Unassembled WGS sequence"/>
</dbReference>
<dbReference type="PANTHER" id="PTHR46730">
    <property type="entry name" value="POLYCYSTIN-1"/>
    <property type="match status" value="1"/>
</dbReference>
<evidence type="ECO:0000256" key="2">
    <source>
        <dbReference type="ARBA" id="ARBA00022692"/>
    </source>
</evidence>
<dbReference type="InterPro" id="IPR022409">
    <property type="entry name" value="PKD/Chitinase_dom"/>
</dbReference>
<dbReference type="SUPFAM" id="SSF49299">
    <property type="entry name" value="PKD domain"/>
    <property type="match status" value="15"/>
</dbReference>
<feature type="domain" description="PKD" evidence="7">
    <location>
        <begin position="440"/>
        <end position="508"/>
    </location>
</feature>
<proteinExistence type="predicted"/>
<evidence type="ECO:0000313" key="8">
    <source>
        <dbReference type="EMBL" id="THU39976.1"/>
    </source>
</evidence>
<feature type="domain" description="PKD" evidence="7">
    <location>
        <begin position="525"/>
        <end position="588"/>
    </location>
</feature>
<feature type="domain" description="PKD" evidence="7">
    <location>
        <begin position="294"/>
        <end position="337"/>
    </location>
</feature>
<gene>
    <name evidence="8" type="ORF">FAM09_08785</name>
</gene>
<protein>
    <submittedName>
        <fullName evidence="8">PKD domain-containing protein</fullName>
    </submittedName>
</protein>
<feature type="domain" description="PKD" evidence="7">
    <location>
        <begin position="798"/>
        <end position="840"/>
    </location>
</feature>
<feature type="domain" description="PKD" evidence="7">
    <location>
        <begin position="1118"/>
        <end position="1155"/>
    </location>
</feature>
<keyword evidence="5" id="KW-0472">Membrane</keyword>
<dbReference type="FunFam" id="2.60.40.10:FF:000270">
    <property type="entry name" value="Cell surface protein"/>
    <property type="match status" value="1"/>
</dbReference>
<keyword evidence="4" id="KW-1133">Transmembrane helix</keyword>
<dbReference type="RefSeq" id="WP_136576732.1">
    <property type="nucleotide sequence ID" value="NZ_STFF01000002.1"/>
</dbReference>
<keyword evidence="3" id="KW-0677">Repeat</keyword>
<reference evidence="8 9" key="1">
    <citation type="submission" date="2019-04" db="EMBL/GenBank/DDBJ databases">
        <title>Niastella caeni sp. nov., isolated from activated sludge.</title>
        <authorList>
            <person name="Sheng M."/>
        </authorList>
    </citation>
    <scope>NUCLEOTIDE SEQUENCE [LARGE SCALE GENOMIC DNA]</scope>
    <source>
        <strain evidence="8 9">HX-2-15</strain>
    </source>
</reference>
<feature type="domain" description="PKD" evidence="7">
    <location>
        <begin position="856"/>
        <end position="922"/>
    </location>
</feature>
<feature type="domain" description="PKD" evidence="7">
    <location>
        <begin position="386"/>
        <end position="424"/>
    </location>
</feature>
<feature type="signal peptide" evidence="6">
    <location>
        <begin position="1"/>
        <end position="24"/>
    </location>
</feature>
<dbReference type="OrthoDB" id="7794186at2"/>
<accession>A0A4V4H1C1</accession>
<dbReference type="GO" id="GO:0005886">
    <property type="term" value="C:plasma membrane"/>
    <property type="evidence" value="ECO:0007669"/>
    <property type="project" value="TreeGrafter"/>
</dbReference>
<sequence length="1598" mass="173634">MKDQFVVYLIALGCFCMSSTQSVGQVKAAFSANTVEGCSPLVVQFQDASTGNPASWRWDLGNGTISLFQNPSTVYFAPGTYAVKLVVKNAGGADSVVRQQYITVNDNPEVNFSASDSIGCFPFPVTFTDKSSVSNSVINSWQWDFGDGNTSTAQHPSHTYTGTGNYTVTLKATTDKGCSKGFSKSQYIQITSGALANFDYTPVQNSCNAPLDIDFNNKSVESGTVSYLWNFGDGQTSTDKSPRHRYVANGAFTVTLIAITSSGCRDTLRKTNLIVLGNTLTQFTIPGSVCAGQSFFPINTSTPVPGSVRWDFGDGSQSTAASPQKSYATAATYTIKLVNHFAACPDSVSKTITVLPRPSASFTTDRTYSCSVPAAIQFTNTTIGVVGYHWDFGDGNTSTDANPKHVYSAFGNYTVKLIVTGSNGCTDTIIKQDLIRVNRPQVQINNLPLKGCLPFTVPFSARITVQDNVVTYRWDFGDGTGSTQAAPTKTYTTEGSYTVKLVITTAGGCTDSMVIPYGVEAAPPPVAEFTANPREVCRSQAIQFTNQSAPAGEQWVWIFGDGGLSGRENPVYQYSDTGYFSVTLIATNKGCSDTITKNNFVKINPPVARFTPMMTCADKYARTFVDNSIAAQSWLWDFGDGTTSISQSPSHRYAARGSYRVRLIVTNGGCVDSMMRYIIIADEHPDFDADKKDVCKEEEIAFTIQKYDPAYISSILWYFGDDSLSVVPGNVTHSYKRSGWYDVTLVYTDVNGCIGSTLKRQYIRVNGPAAAFEAVQQKICIDKLATFRDLSVADGMHPIVKWVWVYGDGKEDTLTAPPFTHQYDNGGSYTVSLRVTDSRGCTDNYSRAAAISISNPRAAFSTVDTSSCPGKPVNFSNGSTGENLQYKWEFGDGNTATQVAPVHHYQYDGLYTVNLFISDPIGCRDTVKRTDYIKIVTPVAGFTMSDSIGSCPPLQVKFTSEAKNYVTIRWEFGDGSTSTLEHPEHYYNIPGEFTVTQTVIAPGGCIATMSRKVIVKGPKGDFTYTPTTGCVPLTVQFNGVGNDIKSYIWDYNDGNTTASTVNSVQYTYNAAGRFIPRMILIDSNGCQVPVIGKDTINAIGVVARATMDTYRICNSGYIQFTDKSVANDYITAHLWDFGDGTYSMQPNPRHHFSTAPANYTVLHMVTTANGCKDVLRMIDTIKVFATPKVAITGDKEACEPGQLNFNAVVTGDDAGLKKHWEFGNGQTAETTTSVSHTYNAPGNYQVQLQTVYQDYCFDTARHSVTIWPLPNTFAGKDTFVCRGTPMQLKPSGALQYTWASTPDISCTNCTAPLINPANNTTYIVTGVSAKGCVKSDTINVRVRQPFTMQVQPGDTICAGEQIRLSASGADQYQWSPATGLDNNRAASPKASPAKTTIYTVVGNDNDHCFTDTGVVNVVVYPIPQIFAGNDTTVNTGNTIHLKPTYSQDVSSFNWTPANGLSCTNCPSPKAQVKGSVTYRVTASNQGGCTASDDITITSICNGDNYFIPNTFSPNGDGVNDVFMVRGKGVYNVHSLRIFNRWGHLVFEKRNFMANDPAAGWDGKINGRLADMDVYVYIVDIICDNSNIIPYKGNVALIR</sequence>
<feature type="domain" description="PKD" evidence="7">
    <location>
        <begin position="1186"/>
        <end position="1248"/>
    </location>
</feature>
<dbReference type="EMBL" id="STFF01000002">
    <property type="protein sequence ID" value="THU39976.1"/>
    <property type="molecule type" value="Genomic_DNA"/>
</dbReference>
<feature type="domain" description="PKD" evidence="7">
    <location>
        <begin position="708"/>
        <end position="752"/>
    </location>
</feature>
<dbReference type="NCBIfam" id="TIGR04131">
    <property type="entry name" value="Bac_Flav_CTERM"/>
    <property type="match status" value="1"/>
</dbReference>
<evidence type="ECO:0000256" key="5">
    <source>
        <dbReference type="ARBA" id="ARBA00023136"/>
    </source>
</evidence>
<keyword evidence="2" id="KW-0812">Transmembrane</keyword>
<feature type="domain" description="PKD" evidence="7">
    <location>
        <begin position="1038"/>
        <end position="1085"/>
    </location>
</feature>
<keyword evidence="9" id="KW-1185">Reference proteome</keyword>
<dbReference type="CDD" id="cd00146">
    <property type="entry name" value="PKD"/>
    <property type="match status" value="14"/>
</dbReference>
<dbReference type="GO" id="GO:0006816">
    <property type="term" value="P:calcium ion transport"/>
    <property type="evidence" value="ECO:0007669"/>
    <property type="project" value="TreeGrafter"/>
</dbReference>
<dbReference type="InterPro" id="IPR013783">
    <property type="entry name" value="Ig-like_fold"/>
</dbReference>
<feature type="domain" description="PKD" evidence="7">
    <location>
        <begin position="633"/>
        <end position="667"/>
    </location>
</feature>
<comment type="subcellular location">
    <subcellularLocation>
        <location evidence="1">Membrane</location>
        <topology evidence="1">Multi-pass membrane protein</topology>
    </subcellularLocation>
</comment>
<evidence type="ECO:0000256" key="3">
    <source>
        <dbReference type="ARBA" id="ARBA00022737"/>
    </source>
</evidence>
<evidence type="ECO:0000313" key="9">
    <source>
        <dbReference type="Proteomes" id="UP000306918"/>
    </source>
</evidence>
<dbReference type="GO" id="GO:0005261">
    <property type="term" value="F:monoatomic cation channel activity"/>
    <property type="evidence" value="ECO:0007669"/>
    <property type="project" value="TreeGrafter"/>
</dbReference>
<dbReference type="InterPro" id="IPR000601">
    <property type="entry name" value="PKD_dom"/>
</dbReference>
<dbReference type="PANTHER" id="PTHR46730:SF4">
    <property type="entry name" value="POLYCYSTIC KIDNEY DISEASE PROTEIN 1-LIKE 1"/>
    <property type="match status" value="1"/>
</dbReference>
<dbReference type="Gene3D" id="2.60.40.10">
    <property type="entry name" value="Immunoglobulins"/>
    <property type="match status" value="15"/>
</dbReference>
<feature type="chain" id="PRO_5020934413" evidence="6">
    <location>
        <begin position="25"/>
        <end position="1598"/>
    </location>
</feature>
<name>A0A4V4H1C1_9BACT</name>
<feature type="domain" description="PKD" evidence="7">
    <location>
        <begin position="108"/>
        <end position="195"/>
    </location>
</feature>
<evidence type="ECO:0000259" key="7">
    <source>
        <dbReference type="PROSITE" id="PS50093"/>
    </source>
</evidence>
<evidence type="ECO:0000256" key="4">
    <source>
        <dbReference type="ARBA" id="ARBA00022989"/>
    </source>
</evidence>